<dbReference type="PANTHER" id="PTHR22753:SF14">
    <property type="entry name" value="MONOACYLGLYCEROL_DIACYLGLYCEROL O-ACYLTRANSFERASE"/>
    <property type="match status" value="1"/>
</dbReference>
<dbReference type="Pfam" id="PF03982">
    <property type="entry name" value="DAGAT"/>
    <property type="match status" value="1"/>
</dbReference>
<dbReference type="InterPro" id="IPR007130">
    <property type="entry name" value="DAGAT"/>
</dbReference>
<comment type="similarity">
    <text evidence="1">Belongs to the diacylglycerol acyltransferase family.</text>
</comment>
<evidence type="ECO:0000313" key="5">
    <source>
        <dbReference type="EMBL" id="CAE8735626.1"/>
    </source>
</evidence>
<keyword evidence="3" id="KW-0012">Acyltransferase</keyword>
<dbReference type="SMART" id="SM00563">
    <property type="entry name" value="PlsC"/>
    <property type="match status" value="1"/>
</dbReference>
<feature type="domain" description="Phospholipid/glycerol acyltransferase" evidence="4">
    <location>
        <begin position="42"/>
        <end position="160"/>
    </location>
</feature>
<proteinExistence type="inferred from homology"/>
<dbReference type="Proteomes" id="UP000626109">
    <property type="component" value="Unassembled WGS sequence"/>
</dbReference>
<dbReference type="GO" id="GO:0016020">
    <property type="term" value="C:membrane"/>
    <property type="evidence" value="ECO:0007669"/>
    <property type="project" value="TreeGrafter"/>
</dbReference>
<dbReference type="EMBL" id="CAJNNW010036566">
    <property type="protein sequence ID" value="CAE8735626.1"/>
    <property type="molecule type" value="Genomic_DNA"/>
</dbReference>
<evidence type="ECO:0000259" key="4">
    <source>
        <dbReference type="SMART" id="SM00563"/>
    </source>
</evidence>
<evidence type="ECO:0000256" key="1">
    <source>
        <dbReference type="ARBA" id="ARBA00005420"/>
    </source>
</evidence>
<name>A0A813LQB3_POLGL</name>
<dbReference type="AlphaFoldDB" id="A0A813LQB3"/>
<dbReference type="SUPFAM" id="SSF69593">
    <property type="entry name" value="Glycerol-3-phosphate (1)-acyltransferase"/>
    <property type="match status" value="1"/>
</dbReference>
<dbReference type="CDD" id="cd07987">
    <property type="entry name" value="LPLAT_MGAT-like"/>
    <property type="match status" value="1"/>
</dbReference>
<dbReference type="GO" id="GO:0008374">
    <property type="term" value="F:O-acyltransferase activity"/>
    <property type="evidence" value="ECO:0007669"/>
    <property type="project" value="InterPro"/>
</dbReference>
<evidence type="ECO:0000256" key="3">
    <source>
        <dbReference type="ARBA" id="ARBA00023315"/>
    </source>
</evidence>
<feature type="non-terminal residue" evidence="5">
    <location>
        <position position="1"/>
    </location>
</feature>
<accession>A0A813LQB3</accession>
<protein>
    <recommendedName>
        <fullName evidence="4">Phospholipid/glycerol acyltransferase domain-containing protein</fullName>
    </recommendedName>
</protein>
<gene>
    <name evidence="5" type="ORF">PGLA2088_LOCUS47937</name>
</gene>
<evidence type="ECO:0000256" key="2">
    <source>
        <dbReference type="ARBA" id="ARBA00022679"/>
    </source>
</evidence>
<sequence length="295" mass="32755">FQPPQEGSGFARIMSVLTWPQRQLCPVDLMGIEELGAERSRLLFVGNHAILGIDVPLLIRNLFEKTGIWPRPLGEHAWFSVPFVGELLAHLGGVDGTRHNCDLLMERGHNLLVYPGGAREAWKRTTDKPYALLWGETHLGFARMAVKHGYTIVPVATVGTEDVIQPCADIPIQRILTVGGYLKPPGGSVGGKAFEQGARFPLVVPKPAKAQKVYFRLMPLVRTQDFQGQESDEDLLRSLRDLTRSRLEEGISSLLEHRRSDPHRFVFQKAQDRQNQKQEAAVASVQEAAAAASKL</sequence>
<organism evidence="5 6">
    <name type="scientific">Polarella glacialis</name>
    <name type="common">Dinoflagellate</name>
    <dbReference type="NCBI Taxonomy" id="89957"/>
    <lineage>
        <taxon>Eukaryota</taxon>
        <taxon>Sar</taxon>
        <taxon>Alveolata</taxon>
        <taxon>Dinophyceae</taxon>
        <taxon>Suessiales</taxon>
        <taxon>Suessiaceae</taxon>
        <taxon>Polarella</taxon>
    </lineage>
</organism>
<dbReference type="InterPro" id="IPR002123">
    <property type="entry name" value="Plipid/glycerol_acylTrfase"/>
</dbReference>
<reference evidence="5" key="1">
    <citation type="submission" date="2021-02" db="EMBL/GenBank/DDBJ databases">
        <authorList>
            <person name="Dougan E. K."/>
            <person name="Rhodes N."/>
            <person name="Thang M."/>
            <person name="Chan C."/>
        </authorList>
    </citation>
    <scope>NUCLEOTIDE SEQUENCE</scope>
</reference>
<comment type="caution">
    <text evidence="5">The sequence shown here is derived from an EMBL/GenBank/DDBJ whole genome shotgun (WGS) entry which is preliminary data.</text>
</comment>
<keyword evidence="2" id="KW-0808">Transferase</keyword>
<dbReference type="PANTHER" id="PTHR22753">
    <property type="entry name" value="TRANSMEMBRANE PROTEIN 68"/>
    <property type="match status" value="1"/>
</dbReference>
<evidence type="ECO:0000313" key="6">
    <source>
        <dbReference type="Proteomes" id="UP000626109"/>
    </source>
</evidence>